<dbReference type="EMBL" id="LWSA01000028">
    <property type="protein sequence ID" value="OCX76232.1"/>
    <property type="molecule type" value="Genomic_DNA"/>
</dbReference>
<comment type="caution">
    <text evidence="1">The sequence shown here is derived from an EMBL/GenBank/DDBJ whole genome shotgun (WGS) entry which is preliminary data.</text>
</comment>
<evidence type="ECO:0000313" key="1">
    <source>
        <dbReference type="EMBL" id="OCX76232.1"/>
    </source>
</evidence>
<accession>A0A1C2JM23</accession>
<dbReference type="Proteomes" id="UP000094893">
    <property type="component" value="Unassembled WGS sequence"/>
</dbReference>
<dbReference type="AlphaFoldDB" id="A0A1C2JM23"/>
<sequence length="69" mass="7510">MTSMVNFTHEIAQDVHDGIMSRDAALEQYGNLISADDLDDALSMIGAFEYGTDVDGEDIIILHMHLGIG</sequence>
<proteinExistence type="predicted"/>
<reference evidence="1 2" key="1">
    <citation type="journal article" date="2016" name="Int. J. Mol. Sci.">
        <title>Comparative genomics of the extreme acidophile Acidithiobacillus thiooxidans reveals intraspecific divergence and niche adaptation.</title>
        <authorList>
            <person name="Zhang X."/>
            <person name="Feng X."/>
            <person name="Tao J."/>
            <person name="Ma L."/>
            <person name="Xiao Y."/>
            <person name="Liang Y."/>
            <person name="Liu X."/>
            <person name="Yin H."/>
        </authorList>
    </citation>
    <scope>NUCLEOTIDE SEQUENCE [LARGE SCALE GENOMIC DNA]</scope>
    <source>
        <strain evidence="1 2">A02</strain>
    </source>
</reference>
<organism evidence="1 2">
    <name type="scientific">Acidithiobacillus thiooxidans</name>
    <name type="common">Thiobacillus thiooxidans</name>
    <dbReference type="NCBI Taxonomy" id="930"/>
    <lineage>
        <taxon>Bacteria</taxon>
        <taxon>Pseudomonadati</taxon>
        <taxon>Pseudomonadota</taxon>
        <taxon>Acidithiobacillia</taxon>
        <taxon>Acidithiobacillales</taxon>
        <taxon>Acidithiobacillaceae</taxon>
        <taxon>Acidithiobacillus</taxon>
    </lineage>
</organism>
<name>A0A1C2JM23_ACITH</name>
<dbReference type="RefSeq" id="WP_024893283.1">
    <property type="nucleotide sequence ID" value="NZ_LWRZ01000067.1"/>
</dbReference>
<protein>
    <submittedName>
        <fullName evidence="1">Uncharacterized protein</fullName>
    </submittedName>
</protein>
<evidence type="ECO:0000313" key="2">
    <source>
        <dbReference type="Proteomes" id="UP000094893"/>
    </source>
</evidence>
<gene>
    <name evidence="1" type="ORF">A6P07_02755</name>
</gene>